<comment type="caution">
    <text evidence="1">The sequence shown here is derived from an EMBL/GenBank/DDBJ whole genome shotgun (WGS) entry which is preliminary data.</text>
</comment>
<proteinExistence type="predicted"/>
<evidence type="ECO:0000313" key="1">
    <source>
        <dbReference type="EMBL" id="KAJ9128390.1"/>
    </source>
</evidence>
<dbReference type="Proteomes" id="UP001234202">
    <property type="component" value="Unassembled WGS sequence"/>
</dbReference>
<organism evidence="1 2">
    <name type="scientific">Naganishia onofrii</name>
    <dbReference type="NCBI Taxonomy" id="1851511"/>
    <lineage>
        <taxon>Eukaryota</taxon>
        <taxon>Fungi</taxon>
        <taxon>Dikarya</taxon>
        <taxon>Basidiomycota</taxon>
        <taxon>Agaricomycotina</taxon>
        <taxon>Tremellomycetes</taxon>
        <taxon>Filobasidiales</taxon>
        <taxon>Filobasidiaceae</taxon>
        <taxon>Naganishia</taxon>
    </lineage>
</organism>
<reference evidence="1" key="1">
    <citation type="submission" date="2023-04" db="EMBL/GenBank/DDBJ databases">
        <title>Draft Genome sequencing of Naganishia species isolated from polar environments using Oxford Nanopore Technology.</title>
        <authorList>
            <person name="Leo P."/>
            <person name="Venkateswaran K."/>
        </authorList>
    </citation>
    <scope>NUCLEOTIDE SEQUENCE</scope>
    <source>
        <strain evidence="1">DBVPG 5303</strain>
    </source>
</reference>
<keyword evidence="2" id="KW-1185">Reference proteome</keyword>
<dbReference type="EMBL" id="JASBWV010000001">
    <property type="protein sequence ID" value="KAJ9128390.1"/>
    <property type="molecule type" value="Genomic_DNA"/>
</dbReference>
<protein>
    <submittedName>
        <fullName evidence="1">Uncharacterized protein</fullName>
    </submittedName>
</protein>
<accession>A0ACC2XXE3</accession>
<name>A0ACC2XXE3_9TREE</name>
<sequence length="507" mass="53797">MVAQTQTLPRERKRFKMPLLSSLAHSVGVGASNPPPDPTPSSDALSTIPAPPSLAQPLRLLIAFATLSSTTNNPLYPFLPPGYRASWRLMAGQWSAAVHRLLQLEPGRLPTTQVPPAEQVSSAALAYWDDMKPEEREEEQSKVVLVLLLASVFQPPTEGEQVEMVDIVAQKDTVAAAAAAKETDHHEHAKIQPPKTDKVPTLSYTPPARQLIYTTLKLLHIPATPTLPHTESTLATSLFTALQKSTTATNSNANPQTSVEQTRSQHADGWGGSTGRWLATATGAVIGGVAIGLTGGLAAPAIAALVPSFMTFGLLTTASAPLVLGSVFGIAGGGLTSRRVRERWRGVEEFEFVDVKVGSEKVVDVEEDDHGSSSRSRSASVAASASASVESSPLLKDGEFGKPGVHEKRVEDAGKPSFEGKDSVDNVKAKVPVTKGTAPSLIVRRLTPYPSRPYTHSLTLSPATSKKRQPSSSPAFSQNPAPKHSSHGNPTSSLPPAHSRTAETFTF</sequence>
<gene>
    <name evidence="1" type="ORF">QFC24_000683</name>
</gene>
<evidence type="ECO:0000313" key="2">
    <source>
        <dbReference type="Proteomes" id="UP001234202"/>
    </source>
</evidence>